<evidence type="ECO:0000256" key="2">
    <source>
        <dbReference type="ARBA" id="ARBA00022801"/>
    </source>
</evidence>
<accession>A0A4S2LMN5</accession>
<evidence type="ECO:0000256" key="7">
    <source>
        <dbReference type="SAM" id="MobiDB-lite"/>
    </source>
</evidence>
<dbReference type="EC" id="3.1.4.-" evidence="6"/>
<proteinExistence type="inferred from homology"/>
<organism evidence="9 10">
    <name type="scientific">Opisthorchis felineus</name>
    <dbReference type="NCBI Taxonomy" id="147828"/>
    <lineage>
        <taxon>Eukaryota</taxon>
        <taxon>Metazoa</taxon>
        <taxon>Spiralia</taxon>
        <taxon>Lophotrochozoa</taxon>
        <taxon>Platyhelminthes</taxon>
        <taxon>Trematoda</taxon>
        <taxon>Digenea</taxon>
        <taxon>Opisthorchiida</taxon>
        <taxon>Opisthorchiata</taxon>
        <taxon>Opisthorchiidae</taxon>
        <taxon>Opisthorchis</taxon>
    </lineage>
</organism>
<keyword evidence="2 6" id="KW-0378">Hydrolase</keyword>
<keyword evidence="1 5" id="KW-0479">Metal-binding</keyword>
<reference evidence="9 10" key="1">
    <citation type="journal article" date="2019" name="BMC Genomics">
        <title>New insights from Opisthorchis felineus genome: update on genomics of the epidemiologically important liver flukes.</title>
        <authorList>
            <person name="Ershov N.I."/>
            <person name="Mordvinov V.A."/>
            <person name="Prokhortchouk E.B."/>
            <person name="Pakharukova M.Y."/>
            <person name="Gunbin K.V."/>
            <person name="Ustyantsev K."/>
            <person name="Genaev M.A."/>
            <person name="Blinov A.G."/>
            <person name="Mazur A."/>
            <person name="Boulygina E."/>
            <person name="Tsygankova S."/>
            <person name="Khrameeva E."/>
            <person name="Chekanov N."/>
            <person name="Fan G."/>
            <person name="Xiao A."/>
            <person name="Zhang H."/>
            <person name="Xu X."/>
            <person name="Yang H."/>
            <person name="Solovyev V."/>
            <person name="Lee S.M."/>
            <person name="Liu X."/>
            <person name="Afonnikov D.A."/>
            <person name="Skryabin K.G."/>
        </authorList>
    </citation>
    <scope>NUCLEOTIDE SEQUENCE [LARGE SCALE GENOMIC DNA]</scope>
    <source>
        <strain evidence="9">AK-0245</strain>
        <tissue evidence="9">Whole organism</tissue>
    </source>
</reference>
<comment type="caution">
    <text evidence="9">The sequence shown here is derived from an EMBL/GenBank/DDBJ whole genome shotgun (WGS) entry which is preliminary data.</text>
</comment>
<comment type="cofactor">
    <cofactor evidence="6">
        <name>a divalent metal cation</name>
        <dbReference type="ChEBI" id="CHEBI:60240"/>
    </cofactor>
    <text evidence="6">Binds 2 divalent metal cations per subunit. Site 1 may preferentially bind zinc ions, while site 2 has a preference for magnesium and/or manganese ions.</text>
</comment>
<evidence type="ECO:0000256" key="1">
    <source>
        <dbReference type="ARBA" id="ARBA00022723"/>
    </source>
</evidence>
<evidence type="ECO:0000259" key="8">
    <source>
        <dbReference type="PROSITE" id="PS51845"/>
    </source>
</evidence>
<feature type="active site" description="Proton donor" evidence="3">
    <location>
        <position position="614"/>
    </location>
</feature>
<evidence type="ECO:0000256" key="3">
    <source>
        <dbReference type="PIRSR" id="PIRSR623088-1"/>
    </source>
</evidence>
<dbReference type="EMBL" id="SJOL01006576">
    <property type="protein sequence ID" value="TGZ64935.1"/>
    <property type="molecule type" value="Genomic_DNA"/>
</dbReference>
<feature type="binding site" evidence="4">
    <location>
        <position position="655"/>
    </location>
    <ligand>
        <name>AMP</name>
        <dbReference type="ChEBI" id="CHEBI:456215"/>
    </ligand>
</feature>
<gene>
    <name evidence="9" type="ORF">CRM22_006105</name>
</gene>
<feature type="binding site" evidence="4">
    <location>
        <position position="816"/>
    </location>
    <ligand>
        <name>AMP</name>
        <dbReference type="ChEBI" id="CHEBI:456215"/>
    </ligand>
</feature>
<dbReference type="Pfam" id="PF23198">
    <property type="entry name" value="PDE8A_N"/>
    <property type="match status" value="1"/>
</dbReference>
<dbReference type="PROSITE" id="PS00126">
    <property type="entry name" value="PDEASE_I_1"/>
    <property type="match status" value="1"/>
</dbReference>
<dbReference type="OrthoDB" id="189220at2759"/>
<feature type="binding site" evidence="4">
    <location>
        <position position="868"/>
    </location>
    <ligand>
        <name>AMP</name>
        <dbReference type="ChEBI" id="CHEBI:456215"/>
    </ligand>
</feature>
<evidence type="ECO:0000313" key="10">
    <source>
        <dbReference type="Proteomes" id="UP000308267"/>
    </source>
</evidence>
<feature type="binding site" evidence="5">
    <location>
        <position position="654"/>
    </location>
    <ligand>
        <name>Zn(2+)</name>
        <dbReference type="ChEBI" id="CHEBI:29105"/>
        <label>1</label>
    </ligand>
</feature>
<dbReference type="InterPro" id="IPR023174">
    <property type="entry name" value="PDEase_CS"/>
</dbReference>
<dbReference type="InterPro" id="IPR023088">
    <property type="entry name" value="PDEase"/>
</dbReference>
<dbReference type="AlphaFoldDB" id="A0A4S2LMN5"/>
<dbReference type="InterPro" id="IPR003607">
    <property type="entry name" value="HD/PDEase_dom"/>
</dbReference>
<feature type="binding site" evidence="4">
    <location>
        <begin position="614"/>
        <end position="618"/>
    </location>
    <ligand>
        <name>AMP</name>
        <dbReference type="ChEBI" id="CHEBI:456215"/>
    </ligand>
</feature>
<feature type="binding site" evidence="5">
    <location>
        <position position="618"/>
    </location>
    <ligand>
        <name>Zn(2+)</name>
        <dbReference type="ChEBI" id="CHEBI:29105"/>
        <label>1</label>
    </ligand>
</feature>
<protein>
    <recommendedName>
        <fullName evidence="6">Phosphodiesterase</fullName>
        <ecNumber evidence="6">3.1.4.-</ecNumber>
    </recommendedName>
</protein>
<dbReference type="STRING" id="147828.A0A4S2LMN5"/>
<feature type="domain" description="PDEase" evidence="8">
    <location>
        <begin position="513"/>
        <end position="910"/>
    </location>
</feature>
<dbReference type="InterPro" id="IPR036971">
    <property type="entry name" value="PDEase_catalytic_dom_sf"/>
</dbReference>
<feature type="region of interest" description="Disordered" evidence="7">
    <location>
        <begin position="757"/>
        <end position="778"/>
    </location>
</feature>
<dbReference type="Proteomes" id="UP000308267">
    <property type="component" value="Unassembled WGS sequence"/>
</dbReference>
<dbReference type="Pfam" id="PF00233">
    <property type="entry name" value="PDEase_I"/>
    <property type="match status" value="1"/>
</dbReference>
<evidence type="ECO:0000313" key="9">
    <source>
        <dbReference type="EMBL" id="TGZ64935.1"/>
    </source>
</evidence>
<dbReference type="CDD" id="cd00077">
    <property type="entry name" value="HDc"/>
    <property type="match status" value="1"/>
</dbReference>
<dbReference type="GO" id="GO:0004114">
    <property type="term" value="F:3',5'-cyclic-nucleotide phosphodiesterase activity"/>
    <property type="evidence" value="ECO:0007669"/>
    <property type="project" value="InterPro"/>
</dbReference>
<feature type="binding site" evidence="5">
    <location>
        <position position="655"/>
    </location>
    <ligand>
        <name>Zn(2+)</name>
        <dbReference type="ChEBI" id="CHEBI:29105"/>
        <label>2</label>
    </ligand>
</feature>
<feature type="binding site" evidence="5">
    <location>
        <position position="816"/>
    </location>
    <ligand>
        <name>Zn(2+)</name>
        <dbReference type="ChEBI" id="CHEBI:29105"/>
        <label>1</label>
    </ligand>
</feature>
<dbReference type="InterPro" id="IPR057304">
    <property type="entry name" value="PDE8-like_REC_N"/>
</dbReference>
<evidence type="ECO:0000256" key="6">
    <source>
        <dbReference type="RuleBase" id="RU363067"/>
    </source>
</evidence>
<feature type="binding site" evidence="5">
    <location>
        <position position="655"/>
    </location>
    <ligand>
        <name>Zn(2+)</name>
        <dbReference type="ChEBI" id="CHEBI:29105"/>
        <label>1</label>
    </ligand>
</feature>
<dbReference type="Gene3D" id="1.10.1300.10">
    <property type="entry name" value="3'5'-cyclic nucleotide phosphodiesterase, catalytic domain"/>
    <property type="match status" value="1"/>
</dbReference>
<evidence type="ECO:0000256" key="5">
    <source>
        <dbReference type="PIRSR" id="PIRSR623088-3"/>
    </source>
</evidence>
<dbReference type="PROSITE" id="PS51845">
    <property type="entry name" value="PDEASE_I_2"/>
    <property type="match status" value="1"/>
</dbReference>
<dbReference type="SUPFAM" id="SSF109604">
    <property type="entry name" value="HD-domain/PDEase-like"/>
    <property type="match status" value="1"/>
</dbReference>
<evidence type="ECO:0000256" key="4">
    <source>
        <dbReference type="PIRSR" id="PIRSR623088-2"/>
    </source>
</evidence>
<name>A0A4S2LMN5_OPIFE</name>
<dbReference type="PANTHER" id="PTHR11347">
    <property type="entry name" value="CYCLIC NUCLEOTIDE PHOSPHODIESTERASE"/>
    <property type="match status" value="1"/>
</dbReference>
<keyword evidence="10" id="KW-1185">Reference proteome</keyword>
<dbReference type="InterPro" id="IPR002073">
    <property type="entry name" value="PDEase_catalytic_dom"/>
</dbReference>
<sequence>MQSSRHPAVNPSWTKTNATRVNATGKTDSKFNFQKLKDTTIKFSFKPHVSASGQEGCHKTVLLSTVFEQNGPFGSRHRRLLSTHVPEPSPFHGLLVIKQALNTKMKEKNRNENVIVPGVVIQTAPKFSLLLIFHKPDRQSQLFEEAAQKLNCSCKLIIVNYSTVQSQISEAGASCWISKVHQSGPFDLIIIDRRRNSSDPPVPPHSVASQYFSAPADFVRQELCALSEAQYSTIAGLLPKRGFEKKHALMASTLAAGYNKCIFEVFSLQDAVMELLAFAHNELPLQRRCWTDRCASLASTTCQLIPDLRTSSTTIGTSTYDTTLKSFQTPSDSQHSPNLNITSSANKSLRTSHASFRMVASEPQCANALECKRSEEVKGVLDDSAATLREKSIKTYTSSHRRRGKSKSLGGSYTATDQDLITNLLNSRYRDSFMRLHSVNSAAPLFKAITILNAAKTKSSSFVARDLQKAMELIINSDNFITQFFKPTSTYNRDPLTIDLMEGMMVNTNLNRTNTQLPRSASTGNSIKCAHEILGLHPEFMTTDEVNGCLEGDDRWDFDILVLERVTNKRPLTHLAMKIFSRFKVCGLLRVPERVMISWLNMIQDNYHQQNPYHNATHAADVLQSTAYFLRVDLLSSVFDEMEQVGSLLAAVVHDLDHPGRTNPFLVNSNNPLAILYNDMAVLESHHVALTFELTRKDPDVNIFQNMTREEYRTIRGYMVDMVLATEMAKHFDHVGRFVNNLSKRIIQRTRCHDQSSVGSMSSVESGSAGMGPSSSASQLITSVTPAEDSISQPLERLANAENRAILRRIIIKCSDVNNQTRPLAICKEWANRIAEEYFSQTEEEKQLGLPIVMPNFDRTTCNIPKSQMSFIDFFLKDMFSAFDSVFPIPELMKNLESNYEYWMKASADQLQVSNKEQT</sequence>
<dbReference type="PRINTS" id="PR00387">
    <property type="entry name" value="PDIESTERASE1"/>
</dbReference>
<dbReference type="GO" id="GO:0046872">
    <property type="term" value="F:metal ion binding"/>
    <property type="evidence" value="ECO:0007669"/>
    <property type="project" value="UniProtKB-KW"/>
</dbReference>
<comment type="similarity">
    <text evidence="6">Belongs to the cyclic nucleotide phosphodiesterase family.</text>
</comment>
<dbReference type="GO" id="GO:0007165">
    <property type="term" value="P:signal transduction"/>
    <property type="evidence" value="ECO:0007669"/>
    <property type="project" value="InterPro"/>
</dbReference>